<comment type="subcellular location">
    <subcellularLocation>
        <location evidence="1">Membrane</location>
        <topology evidence="1">Single-pass type I membrane protein</topology>
    </subcellularLocation>
</comment>
<evidence type="ECO:0000256" key="12">
    <source>
        <dbReference type="ARBA" id="ARBA00023170"/>
    </source>
</evidence>
<evidence type="ECO:0000256" key="1">
    <source>
        <dbReference type="ARBA" id="ARBA00004479"/>
    </source>
</evidence>
<comment type="similarity">
    <text evidence="15">Belongs to the protein kinase superfamily. Tyr protein kinase family. EGF receptor subfamily.</text>
</comment>
<dbReference type="Gene3D" id="3.80.20.20">
    <property type="entry name" value="Receptor L-domain"/>
    <property type="match status" value="2"/>
</dbReference>
<evidence type="ECO:0000256" key="6">
    <source>
        <dbReference type="ARBA" id="ARBA00022741"/>
    </source>
</evidence>
<dbReference type="Pfam" id="PF01030">
    <property type="entry name" value="Recep_L_domain"/>
    <property type="match status" value="2"/>
</dbReference>
<dbReference type="InterPro" id="IPR050122">
    <property type="entry name" value="RTK"/>
</dbReference>
<dbReference type="InterPro" id="IPR000494">
    <property type="entry name" value="Rcpt_L-dom"/>
</dbReference>
<name>A0ABM0M0M5_SACKO</name>
<feature type="compositionally biased region" description="Polar residues" evidence="17">
    <location>
        <begin position="1385"/>
        <end position="1396"/>
    </location>
</feature>
<dbReference type="InterPro" id="IPR006211">
    <property type="entry name" value="Furin-like_Cys-rich_dom"/>
</dbReference>
<keyword evidence="13" id="KW-0325">Glycoprotein</keyword>
<dbReference type="Gene3D" id="1.10.510.10">
    <property type="entry name" value="Transferase(Phosphotransferase) domain 1"/>
    <property type="match status" value="1"/>
</dbReference>
<proteinExistence type="inferred from homology"/>
<evidence type="ECO:0000256" key="7">
    <source>
        <dbReference type="ARBA" id="ARBA00022777"/>
    </source>
</evidence>
<evidence type="ECO:0000256" key="3">
    <source>
        <dbReference type="ARBA" id="ARBA00022553"/>
    </source>
</evidence>
<dbReference type="InterPro" id="IPR032778">
    <property type="entry name" value="GF_recep_IV"/>
</dbReference>
<keyword evidence="12 15" id="KW-0675">Receptor</keyword>
<evidence type="ECO:0000256" key="11">
    <source>
        <dbReference type="ARBA" id="ARBA00023137"/>
    </source>
</evidence>
<feature type="compositionally biased region" description="Polar residues" evidence="17">
    <location>
        <begin position="1357"/>
        <end position="1378"/>
    </location>
</feature>
<dbReference type="InterPro" id="IPR017441">
    <property type="entry name" value="Protein_kinase_ATP_BS"/>
</dbReference>
<dbReference type="InterPro" id="IPR036941">
    <property type="entry name" value="Rcpt_L-dom_sf"/>
</dbReference>
<dbReference type="Gene3D" id="3.30.200.20">
    <property type="entry name" value="Phosphorylase Kinase, domain 1"/>
    <property type="match status" value="1"/>
</dbReference>
<evidence type="ECO:0000256" key="16">
    <source>
        <dbReference type="PROSITE-ProRule" id="PRU10141"/>
    </source>
</evidence>
<evidence type="ECO:0000313" key="20">
    <source>
        <dbReference type="Proteomes" id="UP000694865"/>
    </source>
</evidence>
<dbReference type="Pfam" id="PF07714">
    <property type="entry name" value="PK_Tyr_Ser-Thr"/>
    <property type="match status" value="1"/>
</dbReference>
<evidence type="ECO:0000256" key="4">
    <source>
        <dbReference type="ARBA" id="ARBA00022679"/>
    </source>
</evidence>
<dbReference type="PRINTS" id="PR00109">
    <property type="entry name" value="TYRKINASE"/>
</dbReference>
<evidence type="ECO:0000256" key="10">
    <source>
        <dbReference type="ARBA" id="ARBA00023136"/>
    </source>
</evidence>
<keyword evidence="4 15" id="KW-0808">Transferase</keyword>
<dbReference type="InterPro" id="IPR008266">
    <property type="entry name" value="Tyr_kinase_AS"/>
</dbReference>
<organism evidence="20 21">
    <name type="scientific">Saccoglossus kowalevskii</name>
    <name type="common">Acorn worm</name>
    <dbReference type="NCBI Taxonomy" id="10224"/>
    <lineage>
        <taxon>Eukaryota</taxon>
        <taxon>Metazoa</taxon>
        <taxon>Hemichordata</taxon>
        <taxon>Enteropneusta</taxon>
        <taxon>Harrimaniidae</taxon>
        <taxon>Saccoglossus</taxon>
    </lineage>
</organism>
<feature type="region of interest" description="Disordered" evidence="17">
    <location>
        <begin position="1305"/>
        <end position="1327"/>
    </location>
</feature>
<keyword evidence="9 18" id="KW-1133">Transmembrane helix</keyword>
<dbReference type="PANTHER" id="PTHR24416">
    <property type="entry name" value="TYROSINE-PROTEIN KINASE RECEPTOR"/>
    <property type="match status" value="1"/>
</dbReference>
<keyword evidence="10 15" id="KW-0472">Membrane</keyword>
<evidence type="ECO:0000259" key="19">
    <source>
        <dbReference type="PROSITE" id="PS50011"/>
    </source>
</evidence>
<dbReference type="SMART" id="SM00219">
    <property type="entry name" value="TyrKc"/>
    <property type="match status" value="1"/>
</dbReference>
<gene>
    <name evidence="21" type="primary">LOC100372961</name>
</gene>
<dbReference type="EC" id="2.7.10.1" evidence="2 15"/>
<dbReference type="Pfam" id="PF14843">
    <property type="entry name" value="GF_recep_IV"/>
    <property type="match status" value="1"/>
</dbReference>
<dbReference type="Gene3D" id="6.10.250.2930">
    <property type="match status" value="1"/>
</dbReference>
<dbReference type="PIRSF" id="PIRSF000619">
    <property type="entry name" value="TyrPK_EGF-R"/>
    <property type="match status" value="1"/>
</dbReference>
<dbReference type="SUPFAM" id="SSF56112">
    <property type="entry name" value="Protein kinase-like (PK-like)"/>
    <property type="match status" value="1"/>
</dbReference>
<dbReference type="PROSITE" id="PS50011">
    <property type="entry name" value="PROTEIN_KINASE_DOM"/>
    <property type="match status" value="1"/>
</dbReference>
<evidence type="ECO:0000256" key="14">
    <source>
        <dbReference type="ARBA" id="ARBA00051243"/>
    </source>
</evidence>
<dbReference type="RefSeq" id="XP_006813566.1">
    <property type="nucleotide sequence ID" value="XM_006813503.1"/>
</dbReference>
<dbReference type="CDD" id="cd00064">
    <property type="entry name" value="FU"/>
    <property type="match status" value="5"/>
</dbReference>
<dbReference type="Proteomes" id="UP000694865">
    <property type="component" value="Unplaced"/>
</dbReference>
<protein>
    <recommendedName>
        <fullName evidence="2 15">Receptor protein-tyrosine kinase</fullName>
        <ecNumber evidence="2 15">2.7.10.1</ecNumber>
    </recommendedName>
</protein>
<keyword evidence="3" id="KW-0597">Phosphoprotein</keyword>
<feature type="compositionally biased region" description="Acidic residues" evidence="17">
    <location>
        <begin position="1308"/>
        <end position="1319"/>
    </location>
</feature>
<feature type="domain" description="Protein kinase" evidence="19">
    <location>
        <begin position="903"/>
        <end position="1170"/>
    </location>
</feature>
<dbReference type="SUPFAM" id="SSF57184">
    <property type="entry name" value="Growth factor receptor domain"/>
    <property type="match status" value="4"/>
</dbReference>
<dbReference type="Gene3D" id="2.10.220.10">
    <property type="entry name" value="Hormone Receptor, Insulin-like Growth Factor Receptor 1, Chain A, domain 2"/>
    <property type="match status" value="4"/>
</dbReference>
<evidence type="ECO:0000256" key="5">
    <source>
        <dbReference type="ARBA" id="ARBA00022692"/>
    </source>
</evidence>
<dbReference type="InterPro" id="IPR000719">
    <property type="entry name" value="Prot_kinase_dom"/>
</dbReference>
<dbReference type="Pfam" id="PF00757">
    <property type="entry name" value="Furin-like"/>
    <property type="match status" value="1"/>
</dbReference>
<dbReference type="InterPro" id="IPR011009">
    <property type="entry name" value="Kinase-like_dom_sf"/>
</dbReference>
<dbReference type="InterPro" id="IPR001245">
    <property type="entry name" value="Ser-Thr/Tyr_kinase_cat_dom"/>
</dbReference>
<accession>A0ABM0M0M5</accession>
<keyword evidence="11 15" id="KW-0829">Tyrosine-protein kinase</keyword>
<dbReference type="InterPro" id="IPR006212">
    <property type="entry name" value="Furin_repeat"/>
</dbReference>
<dbReference type="GeneID" id="100372961"/>
<dbReference type="CDD" id="cd05057">
    <property type="entry name" value="PTKc_EGFR_like"/>
    <property type="match status" value="1"/>
</dbReference>
<evidence type="ECO:0000256" key="9">
    <source>
        <dbReference type="ARBA" id="ARBA00022989"/>
    </source>
</evidence>
<dbReference type="PROSITE" id="PS00109">
    <property type="entry name" value="PROTEIN_KINASE_TYR"/>
    <property type="match status" value="1"/>
</dbReference>
<reference evidence="21" key="1">
    <citation type="submission" date="2025-08" db="UniProtKB">
        <authorList>
            <consortium name="RefSeq"/>
        </authorList>
    </citation>
    <scope>IDENTIFICATION</scope>
    <source>
        <tissue evidence="21">Testes</tissue>
    </source>
</reference>
<dbReference type="PANTHER" id="PTHR24416:SF566">
    <property type="entry name" value="EPIDERMAL GROWTH FACTOR RECEPTOR"/>
    <property type="match status" value="1"/>
</dbReference>
<feature type="compositionally biased region" description="Polar residues" evidence="17">
    <location>
        <begin position="1404"/>
        <end position="1413"/>
    </location>
</feature>
<feature type="region of interest" description="Disordered" evidence="17">
    <location>
        <begin position="1351"/>
        <end position="1418"/>
    </location>
</feature>
<evidence type="ECO:0000256" key="8">
    <source>
        <dbReference type="ARBA" id="ARBA00022840"/>
    </source>
</evidence>
<evidence type="ECO:0000313" key="21">
    <source>
        <dbReference type="RefSeq" id="XP_006813566.1"/>
    </source>
</evidence>
<evidence type="ECO:0000256" key="13">
    <source>
        <dbReference type="ARBA" id="ARBA00023180"/>
    </source>
</evidence>
<dbReference type="InterPro" id="IPR009030">
    <property type="entry name" value="Growth_fac_rcpt_cys_sf"/>
</dbReference>
<dbReference type="InterPro" id="IPR016245">
    <property type="entry name" value="Tyr_kinase_EGF/ERB/XmrK_rcpt"/>
</dbReference>
<evidence type="ECO:0000256" key="18">
    <source>
        <dbReference type="SAM" id="Phobius"/>
    </source>
</evidence>
<evidence type="ECO:0000256" key="15">
    <source>
        <dbReference type="PIRNR" id="PIRNR000619"/>
    </source>
</evidence>
<feature type="transmembrane region" description="Helical" evidence="18">
    <location>
        <begin position="968"/>
        <end position="990"/>
    </location>
</feature>
<feature type="transmembrane region" description="Helical" evidence="18">
    <location>
        <begin position="833"/>
        <end position="855"/>
    </location>
</feature>
<evidence type="ECO:0000256" key="17">
    <source>
        <dbReference type="SAM" id="MobiDB-lite"/>
    </source>
</evidence>
<keyword evidence="7 15" id="KW-0418">Kinase</keyword>
<dbReference type="PROSITE" id="PS00107">
    <property type="entry name" value="PROTEIN_KINASE_ATP"/>
    <property type="match status" value="1"/>
</dbReference>
<keyword evidence="6 15" id="KW-0547">Nucleotide-binding</keyword>
<evidence type="ECO:0000256" key="2">
    <source>
        <dbReference type="ARBA" id="ARBA00011902"/>
    </source>
</evidence>
<keyword evidence="8 15" id="KW-0067">ATP-binding</keyword>
<sequence>MDQLTICTGTNSRLSRPEDKEQHYLQLKLRYSNCTYVDGNLEIVDIVDEDADLSFLKDIQEVSGYVSIGLVNVDVVPLPNLRVIRGATLYNGNALYIVLNYDKSRAGVGLKELQFTALKEIISGGVNITHNRDLCYAETVNWEDITSTNANIIIKPTDEDAAICPKICHTSCDSNHCWGSGPENCQTLTKTVCAEQCDYRCKGPSQRDCCHASCAAGCTGPSSLDCLACRLFEDDGACVKECPDPFIYDSITFQNVPNPNAKYAYGSKCVKECPEHLLVDQSSCVKSCPPGKIANDEDICEECDGPCPKTCPGFGRDELSIYDQVDERNIHIFQNCTVIDGSLIFTSSTFDGDPFLGVVGIHTSELDVFNTVKQVTGYVSVLHAGPGQDDLSCFKNLEVIAGRDLYEGFALAVMGTTLKSLGLVSLQEIRMGNVYIKENNYLCYVTRQMFNGILKNKNIQSASVNNNKLEATCNEDGDICNSECTNVGCWGPRADECLTCKNYKLGEECVERCELDNGQYMVSDRQCDYCHEECFESCSWSGAENCSACLNVKDGPFCKSECPTAKYADQDNYCQLCHENCKIEGPNSGCTGPGNSIGGDSCRSCSQVLLNKDGNLVECMTPNSACPDRHFEDYHIAGTFIDSHVCQACHEECLSCNDKGPYSCTKCVHVRYSNVCMLDCPPGYFADDQKICQMCNEECKEGCSGSDPTDCNDCKNYKIPMNDNYQEVNTTVFSCVAECPVNKPFIMDENICVSNCTGNTFSNSKKHCQSCHDECLNGCYDDQRSSCFECKHLRADNGDCVLDCRPNEEESNGICISIGSPSTGARPVSSTPIIIGCLVGFSLLLILIFFVIWYFRRQRNMDERRRSYLEYTDYNLDTFTEPLTPSGAAPNQSTVRLIKETELKKGGLLGSGAFGTVFKGIWLPEGDKVRIPVAIKVLREGMSAKANQELLEEAYVMATVQHEHLTRLLCVCMASQMMLITQLMPLGALLDYVREHKSKVSSQHLLNWCTQIAKGMVYLEEKRLVHRDLAARNVLVESPMKVKITDFGLAKFIEINEEEYTAAGGKMPIKWLALECITHRRFTPQSDVWSFGVTVWELMTFGGKPYEGVSARDVPDLLEKGERLPQPTICTIDVYMIMLKCWMLDADSRPVFHELAEEFTKMARDPQRYLVIDNDGHEPLPSPSRSEFYRSLLPDEGPELLMDAEDYLQPVSTFGHSAGSDGLGSQGYPTTYAPMAHPPPIARHESGGSNGYDRAYVGEGAIASPTGSNGKDIMQGKLNCPTKKEDSIRYSTDPLLLLQAQKQREYFEPQEEEDEEEDAPGCLLPGNAVDNLEYHRLSQEEEEANALHNRQPLIPMSPSNMVPNYGQRQNDRLLTTPNGGDRNNVAHSLSSDGTSPGSPPKRSLINSSMNSLDGSKHSLDKVLNNVGSGSLSQAGSEEYLSDHDYVNDMPIRAPPPIHIDGMTSTNTMV</sequence>
<keyword evidence="5 18" id="KW-0812">Transmembrane</keyword>
<dbReference type="SUPFAM" id="SSF52058">
    <property type="entry name" value="L domain-like"/>
    <property type="match status" value="2"/>
</dbReference>
<comment type="catalytic activity">
    <reaction evidence="14">
        <text>L-tyrosyl-[protein] + ATP = O-phospho-L-tyrosyl-[protein] + ADP + H(+)</text>
        <dbReference type="Rhea" id="RHEA:10596"/>
        <dbReference type="Rhea" id="RHEA-COMP:10136"/>
        <dbReference type="Rhea" id="RHEA-COMP:20101"/>
        <dbReference type="ChEBI" id="CHEBI:15378"/>
        <dbReference type="ChEBI" id="CHEBI:30616"/>
        <dbReference type="ChEBI" id="CHEBI:46858"/>
        <dbReference type="ChEBI" id="CHEBI:61978"/>
        <dbReference type="ChEBI" id="CHEBI:456216"/>
        <dbReference type="EC" id="2.7.10.1"/>
    </reaction>
</comment>
<keyword evidence="20" id="KW-1185">Reference proteome</keyword>
<dbReference type="InterPro" id="IPR020635">
    <property type="entry name" value="Tyr_kinase_cat_dom"/>
</dbReference>
<dbReference type="InterPro" id="IPR044912">
    <property type="entry name" value="Egfr_JX_dom"/>
</dbReference>
<feature type="binding site" evidence="16">
    <location>
        <position position="936"/>
    </location>
    <ligand>
        <name>ATP</name>
        <dbReference type="ChEBI" id="CHEBI:30616"/>
    </ligand>
</feature>
<dbReference type="SMART" id="SM00261">
    <property type="entry name" value="FU"/>
    <property type="match status" value="8"/>
</dbReference>